<evidence type="ECO:0000256" key="1">
    <source>
        <dbReference type="ARBA" id="ARBA00022723"/>
    </source>
</evidence>
<gene>
    <name evidence="6" type="ORF">GPM918_LOCUS12724</name>
    <name evidence="7" type="ORF">SRO942_LOCUS12724</name>
</gene>
<evidence type="ECO:0000313" key="7">
    <source>
        <dbReference type="EMBL" id="CAF3753104.1"/>
    </source>
</evidence>
<evidence type="ECO:0000259" key="5">
    <source>
        <dbReference type="PROSITE" id="PS01358"/>
    </source>
</evidence>
<keyword evidence="1" id="KW-0479">Metal-binding</keyword>
<feature type="region of interest" description="Disordered" evidence="4">
    <location>
        <begin position="2168"/>
        <end position="2212"/>
    </location>
</feature>
<feature type="compositionally biased region" description="Polar residues" evidence="4">
    <location>
        <begin position="2041"/>
        <end position="2051"/>
    </location>
</feature>
<accession>A0A814FBC2</accession>
<dbReference type="Proteomes" id="UP000663829">
    <property type="component" value="Unassembled WGS sequence"/>
</dbReference>
<feature type="compositionally biased region" description="Basic and acidic residues" evidence="4">
    <location>
        <begin position="2195"/>
        <end position="2204"/>
    </location>
</feature>
<feature type="compositionally biased region" description="Polar residues" evidence="4">
    <location>
        <begin position="236"/>
        <end position="251"/>
    </location>
</feature>
<evidence type="ECO:0000313" key="8">
    <source>
        <dbReference type="Proteomes" id="UP000663829"/>
    </source>
</evidence>
<feature type="compositionally biased region" description="Polar residues" evidence="4">
    <location>
        <begin position="212"/>
        <end position="227"/>
    </location>
</feature>
<feature type="compositionally biased region" description="Basic and acidic residues" evidence="4">
    <location>
        <begin position="35"/>
        <end position="45"/>
    </location>
</feature>
<evidence type="ECO:0000313" key="6">
    <source>
        <dbReference type="EMBL" id="CAF0980555.1"/>
    </source>
</evidence>
<dbReference type="PANTHER" id="PTHR35596:SF1">
    <property type="entry name" value="MICROBIAL-TYPE PARG CATALYTIC DOMAIN-CONTAINING PROTEIN"/>
    <property type="match status" value="1"/>
</dbReference>
<feature type="compositionally biased region" description="Basic and acidic residues" evidence="4">
    <location>
        <begin position="2168"/>
        <end position="2186"/>
    </location>
</feature>
<keyword evidence="2" id="KW-0863">Zinc-finger</keyword>
<keyword evidence="8" id="KW-1185">Reference proteome</keyword>
<feature type="region of interest" description="Disordered" evidence="4">
    <location>
        <begin position="1876"/>
        <end position="1899"/>
    </location>
</feature>
<keyword evidence="3" id="KW-0862">Zinc</keyword>
<dbReference type="PROSITE" id="PS01358">
    <property type="entry name" value="ZF_RANBP2_1"/>
    <property type="match status" value="1"/>
</dbReference>
<evidence type="ECO:0000256" key="3">
    <source>
        <dbReference type="ARBA" id="ARBA00022833"/>
    </source>
</evidence>
<feature type="region of interest" description="Disordered" evidence="4">
    <location>
        <begin position="78"/>
        <end position="252"/>
    </location>
</feature>
<dbReference type="GO" id="GO:0008270">
    <property type="term" value="F:zinc ion binding"/>
    <property type="evidence" value="ECO:0007669"/>
    <property type="project" value="UniProtKB-KW"/>
</dbReference>
<organism evidence="6 8">
    <name type="scientific">Didymodactylos carnosus</name>
    <dbReference type="NCBI Taxonomy" id="1234261"/>
    <lineage>
        <taxon>Eukaryota</taxon>
        <taxon>Metazoa</taxon>
        <taxon>Spiralia</taxon>
        <taxon>Gnathifera</taxon>
        <taxon>Rotifera</taxon>
        <taxon>Eurotatoria</taxon>
        <taxon>Bdelloidea</taxon>
        <taxon>Philodinida</taxon>
        <taxon>Philodinidae</taxon>
        <taxon>Didymodactylos</taxon>
    </lineage>
</organism>
<comment type="caution">
    <text evidence="6">The sequence shown here is derived from an EMBL/GenBank/DDBJ whole genome shotgun (WGS) entry which is preliminary data.</text>
</comment>
<feature type="domain" description="RanBP2-type" evidence="5">
    <location>
        <begin position="57"/>
        <end position="76"/>
    </location>
</feature>
<proteinExistence type="predicted"/>
<dbReference type="InterPro" id="IPR043472">
    <property type="entry name" value="Macro_dom-like"/>
</dbReference>
<name>A0A814FBC2_9BILA</name>
<evidence type="ECO:0000256" key="2">
    <source>
        <dbReference type="ARBA" id="ARBA00022771"/>
    </source>
</evidence>
<dbReference type="EMBL" id="CAJNOQ010002820">
    <property type="protein sequence ID" value="CAF0980555.1"/>
    <property type="molecule type" value="Genomic_DNA"/>
</dbReference>
<feature type="compositionally biased region" description="Basic and acidic residues" evidence="4">
    <location>
        <begin position="196"/>
        <end position="209"/>
    </location>
</feature>
<protein>
    <recommendedName>
        <fullName evidence="5">RanBP2-type domain-containing protein</fullName>
    </recommendedName>
</protein>
<evidence type="ECO:0000256" key="4">
    <source>
        <dbReference type="SAM" id="MobiDB-lite"/>
    </source>
</evidence>
<dbReference type="PANTHER" id="PTHR35596">
    <property type="entry name" value="DUF2263 DOMAIN-CONTAINING PROTEIN"/>
    <property type="match status" value="1"/>
</dbReference>
<feature type="region of interest" description="Disordered" evidence="4">
    <location>
        <begin position="2036"/>
        <end position="2066"/>
    </location>
</feature>
<feature type="region of interest" description="Disordered" evidence="4">
    <location>
        <begin position="1"/>
        <end position="57"/>
    </location>
</feature>
<dbReference type="Proteomes" id="UP000681722">
    <property type="component" value="Unassembled WGS sequence"/>
</dbReference>
<reference evidence="6" key="1">
    <citation type="submission" date="2021-02" db="EMBL/GenBank/DDBJ databases">
        <authorList>
            <person name="Nowell W R."/>
        </authorList>
    </citation>
    <scope>NUCLEOTIDE SEQUENCE</scope>
</reference>
<dbReference type="SUPFAM" id="SSF52949">
    <property type="entry name" value="Macro domain-like"/>
    <property type="match status" value="1"/>
</dbReference>
<sequence length="2212" mass="253253">MKMSTTGPDDNDEEQDEKETYYNRMPNDSNRSSRSHKESTEERRPSPTPSPSNVREWNCRYCGYLNGDEHVECETCHAGKRPPQYHENAGKSYFQLHSSPLSPPHEEDTYRRSPSRSPSPIRPHYSAHDQSPRHSPTLTRSRRDSSHLPSTEDDNHYGQSSKVVEQKQHQTKKLHGTSATRNRNKSRSRSPSPPESYHKPSCDDTDHVHGSYRSSRSSIEQKQSATGKDQARDYSKLSTVSPPLSSKTSEPNDAIVAYIPDLPPEIDDNHKLEDMIRQCLKRKHKQEVINIKCNTQLGLGIVYLQNNQEKDHLINVLKSIILDSEDDTIIKFVSDLDLISYVVIESTNDKNLPSPEDVAQRWVKLYKVSRPLICEPLSVQFPNIFRMVSDSLDELIKAMTVKEFSISGQIATVYFRADCCFFEDLARNTNADRLRHAITNQLSQKNISKASLYIQYNKEAANAVILTSGRARKWALFDSIDLDGRIIIKKNRLACRLVVRPVPKDFPVSLIQNHKVFDGTVVKAIPKDDRLILELSNKSVYEKCVDQGALRVRDQAMYMEVYTFSSNPEDSEIDAENWYEMEMCDHKPNIMPFISNPQHPIFRFKWNPQAFIEQFGRCATIDRENIKTERDRRMTDTNQTRHLLRMTVMLNTIGVVWKGSYRSAEHELKLKQDRLKTIVYDHRSKLERGVTRSLSAATTFPYASTLIEVVNEDCLYVYQQLVAQKRRPVLLNMANADSAGGGYRRGDGAQEETLFRRSDYFRSLDMGLDGGKPTNRFFCNSNCELDPLSERQRMYPMDEFGAIYTSGLTVFRQDEDTGYAFMSEPLFDVCAIAMAAYRDPKVENNHLISKFSIGMRKKIENIFAIAYHHKHDCLVLSALGCGAFKNPPKHIAAIFKSVAEQYAGFFKSIYFAIVDDHNTGLQFNPQGNYRPFKQLLDGNELKPKEHKMQDMMIGPWKILNMPSHQQATLSDVRISYLTPCYHGGKCNDLQNAQHCREYSHPSLCPSTGSATPCKLLNDEDHMLWFIHRTTCPYGGECRLLLEDATHSNGFEHPQFCREGGRCDNLNPEHLKAFRHVPLCKHGVLCLDFNKGTNSHCREYRHCKPVCRHAHFCVRFHDQKHTTEESHPFPPPCPFTPFHCRQHALLSESTNIRALPADVQNHCLRFSHICRFGRQCHEPFELHWERTIHIARNICPYGDKCTKITQEDHLNSFAHPNIADIRHLCVRAAYECRDRRKPDHIVRCRHGGNYDRSGVIRYFGLNTEPNFVENQKNIIAAIEEYAKKPLSISPEIPKWIRGLQPVHRCGKLIFESILVHGHVMSREHMEHLKKPHFVAQAVQQHKRVRSIFDRHKTQTIEDQAKEYIKAIVAVEYDKKVIQPSLVTTGTASSVAQDEYNSTIRMKEKILSTILSPEEVDVIRRCAMEIAEASLKLHANPAGIGYLPDKALGTDRHVFSILGPNLGHYYGDIFLIFKSELMHHPDANFSSQAATAFASGNVFKHQPWLKDPNTIDGRVKQFHESKLHCSVPGYEYAAAAAIIGLTGTKKKLSDVDLKAIQKYWTSVDSHQVFEGHLPQLIPLDYIEEVYIPKNLFTSLTPAAQESAKIVFRDSLHITHHEIDLGHADGGGANPSDKVRLNYQNYVTEKLITKFDERIERSPHFRGNAITVAPSQFTDHIVLPLTISQAAEQYLSKHKKHSSDDTYIYWQSMYGDMMITLADEPIDPDAKQPNIRCLVSYIAERPSSTTSDYHESYSYLNCGAPYRHAIVQSCRTFASSSNIFHRGCNTDDFLSYCLHIQRKTGQVTLSHVGPNSIYNCETISYKFPKSILNLNKLDYIHVSAGSQKVPIRNLVICFEPVPDLHPSFDKEFKRGDAPFPGMKKFSTAEHTRSATTTPPSDDKSSSFLSQIKNKVYDFLGAGSGQETTSTKLVRCPNSVNCLLQDDNEHIKKYSHPCQYAELCRKKNDEPHLTHDAHVGDHCSMNQSCKRLDDPIHRAKNRHTGMPDFLIPCRDQRQCQNKSYEHRIKFSHGEHVEIIARTEKHATSDKASSSIPTYHQQQQQQERTTGYGQQSERTSCRHGLKCHDIHDAHHCSTYSHPGQQEFSSFIDESQQRTPCRHGFGCRDKHDARHCSRYSHPDEYRTHSSHVDQDHQRKACRHGLGCRDKHDVHHCSQYSHPDEQHHRSGRSDHQQKIPCRHGTRCRDTGDSRHCSKYSHPN</sequence>
<dbReference type="OrthoDB" id="9985428at2759"/>
<dbReference type="Gene3D" id="3.40.220.10">
    <property type="entry name" value="Leucine Aminopeptidase, subunit E, domain 1"/>
    <property type="match status" value="1"/>
</dbReference>
<dbReference type="Pfam" id="PF10021">
    <property type="entry name" value="PARG_cat_microb"/>
    <property type="match status" value="1"/>
</dbReference>
<dbReference type="InterPro" id="IPR012664">
    <property type="entry name" value="CHP02452"/>
</dbReference>
<dbReference type="NCBIfam" id="TIGR02452">
    <property type="entry name" value="TIGR02452 family protein"/>
    <property type="match status" value="1"/>
</dbReference>
<dbReference type="InterPro" id="IPR019261">
    <property type="entry name" value="PARG_cat_microbial"/>
</dbReference>
<dbReference type="EMBL" id="CAJOBC010002820">
    <property type="protein sequence ID" value="CAF3753104.1"/>
    <property type="molecule type" value="Genomic_DNA"/>
</dbReference>
<dbReference type="InterPro" id="IPR001876">
    <property type="entry name" value="Znf_RanBP2"/>
</dbReference>